<organism evidence="2 3">
    <name type="scientific">Croceitalea rosinachiae</name>
    <dbReference type="NCBI Taxonomy" id="3075596"/>
    <lineage>
        <taxon>Bacteria</taxon>
        <taxon>Pseudomonadati</taxon>
        <taxon>Bacteroidota</taxon>
        <taxon>Flavobacteriia</taxon>
        <taxon>Flavobacteriales</taxon>
        <taxon>Flavobacteriaceae</taxon>
        <taxon>Croceitalea</taxon>
    </lineage>
</organism>
<keyword evidence="1" id="KW-1133">Transmembrane helix</keyword>
<comment type="caution">
    <text evidence="2">The sequence shown here is derived from an EMBL/GenBank/DDBJ whole genome shotgun (WGS) entry which is preliminary data.</text>
</comment>
<proteinExistence type="predicted"/>
<feature type="transmembrane region" description="Helical" evidence="1">
    <location>
        <begin position="204"/>
        <end position="224"/>
    </location>
</feature>
<gene>
    <name evidence="2" type="ORF">RM706_13730</name>
</gene>
<evidence type="ECO:0000256" key="1">
    <source>
        <dbReference type="SAM" id="Phobius"/>
    </source>
</evidence>
<dbReference type="RefSeq" id="WP_311352515.1">
    <property type="nucleotide sequence ID" value="NZ_JAVRHR010000003.1"/>
</dbReference>
<dbReference type="EMBL" id="JAVRHR010000003">
    <property type="protein sequence ID" value="MDT0608101.1"/>
    <property type="molecule type" value="Genomic_DNA"/>
</dbReference>
<feature type="transmembrane region" description="Helical" evidence="1">
    <location>
        <begin position="131"/>
        <end position="151"/>
    </location>
</feature>
<evidence type="ECO:0008006" key="4">
    <source>
        <dbReference type="Google" id="ProtNLM"/>
    </source>
</evidence>
<keyword evidence="3" id="KW-1185">Reference proteome</keyword>
<accession>A0ABU3AGT1</accession>
<feature type="transmembrane region" description="Helical" evidence="1">
    <location>
        <begin position="72"/>
        <end position="94"/>
    </location>
</feature>
<protein>
    <recommendedName>
        <fullName evidence="4">Histidine kinase N-terminal 7TM region domain-containing protein</fullName>
    </recommendedName>
</protein>
<dbReference type="Proteomes" id="UP001255246">
    <property type="component" value="Unassembled WGS sequence"/>
</dbReference>
<feature type="transmembrane region" description="Helical" evidence="1">
    <location>
        <begin position="171"/>
        <end position="192"/>
    </location>
</feature>
<evidence type="ECO:0000313" key="3">
    <source>
        <dbReference type="Proteomes" id="UP001255246"/>
    </source>
</evidence>
<feature type="transmembrane region" description="Helical" evidence="1">
    <location>
        <begin position="106"/>
        <end position="125"/>
    </location>
</feature>
<evidence type="ECO:0000313" key="2">
    <source>
        <dbReference type="EMBL" id="MDT0608101.1"/>
    </source>
</evidence>
<keyword evidence="1" id="KW-0812">Transmembrane</keyword>
<reference evidence="2 3" key="1">
    <citation type="submission" date="2023-09" db="EMBL/GenBank/DDBJ databases">
        <authorList>
            <person name="Rey-Velasco X."/>
        </authorList>
    </citation>
    <scope>NUCLEOTIDE SEQUENCE [LARGE SCALE GENOMIC DNA]</scope>
    <source>
        <strain evidence="2 3">F388</strain>
    </source>
</reference>
<feature type="transmembrane region" description="Helical" evidence="1">
    <location>
        <begin position="12"/>
        <end position="29"/>
    </location>
</feature>
<keyword evidence="1" id="KW-0472">Membrane</keyword>
<sequence>MFPEISDFLLENYFISIYGITLVLSIIRYRRYFDTVLKYFPIIIAYTLFNEILGGMIKYFDEFQVVFIDKYSYYNVILFNLYSLIFFLFFYYVYWNSIQNISHKNIVKIGAVIFLSIYILSLFFQNPMLMHLYYAYTIGAIVLILCVLFYFKKIFSEKEKPYKHHQNLLFWVSLGLLVFYVFDPALMIIGLKNDYIYIKYNLHTLLYILIVAMYTFFIIGFLLGKRRAFR</sequence>
<feature type="transmembrane region" description="Helical" evidence="1">
    <location>
        <begin position="36"/>
        <end position="60"/>
    </location>
</feature>
<name>A0ABU3AGT1_9FLAO</name>